<dbReference type="EMBL" id="JAUHHV010000011">
    <property type="protein sequence ID" value="KAK1407851.1"/>
    <property type="molecule type" value="Genomic_DNA"/>
</dbReference>
<reference evidence="2" key="1">
    <citation type="journal article" date="2023" name="bioRxiv">
        <title>Improved chromosome-level genome assembly for marigold (Tagetes erecta).</title>
        <authorList>
            <person name="Jiang F."/>
            <person name="Yuan L."/>
            <person name="Wang S."/>
            <person name="Wang H."/>
            <person name="Xu D."/>
            <person name="Wang A."/>
            <person name="Fan W."/>
        </authorList>
    </citation>
    <scope>NUCLEOTIDE SEQUENCE</scope>
    <source>
        <strain evidence="2">WSJ</strain>
        <tissue evidence="2">Leaf</tissue>
    </source>
</reference>
<dbReference type="AlphaFoldDB" id="A0AAD8NH63"/>
<proteinExistence type="predicted"/>
<evidence type="ECO:0000313" key="3">
    <source>
        <dbReference type="Proteomes" id="UP001229421"/>
    </source>
</evidence>
<feature type="compositionally biased region" description="Acidic residues" evidence="1">
    <location>
        <begin position="392"/>
        <end position="402"/>
    </location>
</feature>
<evidence type="ECO:0000313" key="2">
    <source>
        <dbReference type="EMBL" id="KAK1407851.1"/>
    </source>
</evidence>
<evidence type="ECO:0000256" key="1">
    <source>
        <dbReference type="SAM" id="MobiDB-lite"/>
    </source>
</evidence>
<dbReference type="Proteomes" id="UP001229421">
    <property type="component" value="Unassembled WGS sequence"/>
</dbReference>
<protein>
    <submittedName>
        <fullName evidence="2">Uncharacterized protein</fullName>
    </submittedName>
</protein>
<comment type="caution">
    <text evidence="2">The sequence shown here is derived from an EMBL/GenBank/DDBJ whole genome shotgun (WGS) entry which is preliminary data.</text>
</comment>
<organism evidence="2 3">
    <name type="scientific">Tagetes erecta</name>
    <name type="common">African marigold</name>
    <dbReference type="NCBI Taxonomy" id="13708"/>
    <lineage>
        <taxon>Eukaryota</taxon>
        <taxon>Viridiplantae</taxon>
        <taxon>Streptophyta</taxon>
        <taxon>Embryophyta</taxon>
        <taxon>Tracheophyta</taxon>
        <taxon>Spermatophyta</taxon>
        <taxon>Magnoliopsida</taxon>
        <taxon>eudicotyledons</taxon>
        <taxon>Gunneridae</taxon>
        <taxon>Pentapetalae</taxon>
        <taxon>asterids</taxon>
        <taxon>campanulids</taxon>
        <taxon>Asterales</taxon>
        <taxon>Asteraceae</taxon>
        <taxon>Asteroideae</taxon>
        <taxon>Heliantheae alliance</taxon>
        <taxon>Tageteae</taxon>
        <taxon>Tagetes</taxon>
    </lineage>
</organism>
<sequence length="413" mass="46009">MEKVSLDSSGMKGIALMVKNMDGAPIRKGILKGGIGLKPRSLSDDLSPNIVEDPIVVGSSLKVEAKVDGNESEVTLNSKPIKGSYAGMLKEAANKKALNPNGESGDEVVMEIDGTKSVTTKSSNNMVEPLSDEDDVQEETSMDEERFLKQKSKVNWLAAGDANTSFFHMSLKSRNHKSRVEIVRDINDISHEGREVPKVFVKHYEDFLGGDKRSAKVIMDSLQSFASMSGLIPSVQKSTVFFCNVKENVRLDILHILPFEEGKLPISSAGLALDAKVADVYLNGNVMLSVAWFDLFHVLYEMVQPNSTVEDQLVWKDGDKSLPFSSRVVWNSIRTRDHSMENNEGNSDDIVDQNYPSDAERFRGRGRSTDLNEGRTGKRRRPMRRSESAVDLSEEDEHEEDDELLLIREKIVE</sequence>
<keyword evidence="3" id="KW-1185">Reference proteome</keyword>
<dbReference type="PANTHER" id="PTHR33116">
    <property type="entry name" value="REVERSE TRANSCRIPTASE ZINC-BINDING DOMAIN-CONTAINING PROTEIN-RELATED-RELATED"/>
    <property type="match status" value="1"/>
</dbReference>
<accession>A0AAD8NH63</accession>
<feature type="region of interest" description="Disordered" evidence="1">
    <location>
        <begin position="338"/>
        <end position="402"/>
    </location>
</feature>
<dbReference type="PANTHER" id="PTHR33116:SF84">
    <property type="entry name" value="RNA-DIRECTED DNA POLYMERASE"/>
    <property type="match status" value="1"/>
</dbReference>
<feature type="compositionally biased region" description="Basic and acidic residues" evidence="1">
    <location>
        <begin position="358"/>
        <end position="376"/>
    </location>
</feature>
<name>A0AAD8NH63_TARER</name>
<gene>
    <name evidence="2" type="ORF">QVD17_39478</name>
</gene>